<accession>Q2SE78</accession>
<evidence type="ECO:0000313" key="2">
    <source>
        <dbReference type="Proteomes" id="UP000000238"/>
    </source>
</evidence>
<dbReference type="EMBL" id="CP000155">
    <property type="protein sequence ID" value="ABC31046.1"/>
    <property type="molecule type" value="Genomic_DNA"/>
</dbReference>
<gene>
    <name evidence="1" type="ordered locus">HCH_04340</name>
</gene>
<sequence>MQTETYSGDIVIASRRKKSSTLEREFPGYAIIDVTSKASAPWVKFSPFYPHSGIPIPFSSETAQSVEGIWQGLKVFEGQDIDPSRFDITDMKGIKRTVRRYGRVLGHRKGPGGELIPYIEARKQIYLPAYHWTLTHRLQAELSQLSELLARHEGLVLLDYETNTDINDPRKPLSHAALIRRFLQP</sequence>
<keyword evidence="2" id="KW-1185">Reference proteome</keyword>
<proteinExistence type="predicted"/>
<dbReference type="Proteomes" id="UP000000238">
    <property type="component" value="Chromosome"/>
</dbReference>
<evidence type="ECO:0000313" key="1">
    <source>
        <dbReference type="EMBL" id="ABC31046.1"/>
    </source>
</evidence>
<reference evidence="1 2" key="1">
    <citation type="journal article" date="2005" name="Nucleic Acids Res.">
        <title>Genomic blueprint of Hahella chejuensis, a marine microbe producing an algicidal agent.</title>
        <authorList>
            <person name="Jeong H."/>
            <person name="Yim J.H."/>
            <person name="Lee C."/>
            <person name="Choi S.-H."/>
            <person name="Park Y.K."/>
            <person name="Yoon S.H."/>
            <person name="Hur C.-G."/>
            <person name="Kang H.-Y."/>
            <person name="Kim D."/>
            <person name="Lee H.H."/>
            <person name="Park K.H."/>
            <person name="Park S.-H."/>
            <person name="Park H.-S."/>
            <person name="Lee H.K."/>
            <person name="Oh T.K."/>
            <person name="Kim J.F."/>
        </authorList>
    </citation>
    <scope>NUCLEOTIDE SEQUENCE [LARGE SCALE GENOMIC DNA]</scope>
    <source>
        <strain evidence="1 2">KCTC 2396</strain>
    </source>
</reference>
<dbReference type="STRING" id="349521.HCH_04340"/>
<dbReference type="Pfam" id="PF22075">
    <property type="entry name" value="DUF6939"/>
    <property type="match status" value="1"/>
</dbReference>
<name>Q2SE78_HAHCH</name>
<organism evidence="1 2">
    <name type="scientific">Hahella chejuensis (strain KCTC 2396)</name>
    <dbReference type="NCBI Taxonomy" id="349521"/>
    <lineage>
        <taxon>Bacteria</taxon>
        <taxon>Pseudomonadati</taxon>
        <taxon>Pseudomonadota</taxon>
        <taxon>Gammaproteobacteria</taxon>
        <taxon>Oceanospirillales</taxon>
        <taxon>Hahellaceae</taxon>
        <taxon>Hahella</taxon>
    </lineage>
</organism>
<dbReference type="RefSeq" id="WP_011398113.1">
    <property type="nucleotide sequence ID" value="NC_007645.1"/>
</dbReference>
<dbReference type="InterPro" id="IPR054219">
    <property type="entry name" value="DUF6939"/>
</dbReference>
<dbReference type="AlphaFoldDB" id="Q2SE78"/>
<protein>
    <submittedName>
        <fullName evidence="1">Uncharacterized protein</fullName>
    </submittedName>
</protein>
<dbReference type="eggNOG" id="ENOG502ZV7C">
    <property type="taxonomic scope" value="Bacteria"/>
</dbReference>
<dbReference type="KEGG" id="hch:HCH_04340"/>
<dbReference type="HOGENOM" id="CLU_102930_0_0_6"/>
<dbReference type="OrthoDB" id="797104at2"/>